<sequence>MSISDVSGMTMPHLWSLGNRLESNSQSKHLSFSQTHQ</sequence>
<protein>
    <submittedName>
        <fullName evidence="1">Uncharacterized protein</fullName>
    </submittedName>
</protein>
<evidence type="ECO:0000313" key="2">
    <source>
        <dbReference type="Proteomes" id="UP000325333"/>
    </source>
</evidence>
<dbReference type="EMBL" id="VEWN01000004">
    <property type="protein sequence ID" value="KAA1056467.1"/>
    <property type="molecule type" value="Genomic_DNA"/>
</dbReference>
<gene>
    <name evidence="1" type="ORF">FH063_004615</name>
</gene>
<name>A0A5B0KUS8_9PROT</name>
<reference evidence="1 2" key="1">
    <citation type="submission" date="2019-07" db="EMBL/GenBank/DDBJ databases">
        <title>Genome sequencing of the stress-tolerant strain Azospirillum brasilense Az19.</title>
        <authorList>
            <person name="Maroniche G.A."/>
            <person name="Garcia J.E."/>
            <person name="Pagnussat L."/>
            <person name="Amenta M."/>
            <person name="Creus C.M."/>
        </authorList>
    </citation>
    <scope>NUCLEOTIDE SEQUENCE [LARGE SCALE GENOMIC DNA]</scope>
    <source>
        <strain evidence="1 2">Az19</strain>
    </source>
</reference>
<evidence type="ECO:0000313" key="1">
    <source>
        <dbReference type="EMBL" id="KAA1056467.1"/>
    </source>
</evidence>
<proteinExistence type="predicted"/>
<dbReference type="AlphaFoldDB" id="A0A5B0KUS8"/>
<accession>A0A5B0KUS8</accession>
<organism evidence="1 2">
    <name type="scientific">Azospirillum argentinense</name>
    <dbReference type="NCBI Taxonomy" id="2970906"/>
    <lineage>
        <taxon>Bacteria</taxon>
        <taxon>Pseudomonadati</taxon>
        <taxon>Pseudomonadota</taxon>
        <taxon>Alphaproteobacteria</taxon>
        <taxon>Rhodospirillales</taxon>
        <taxon>Azospirillaceae</taxon>
        <taxon>Azospirillum</taxon>
    </lineage>
</organism>
<comment type="caution">
    <text evidence="1">The sequence shown here is derived from an EMBL/GenBank/DDBJ whole genome shotgun (WGS) entry which is preliminary data.</text>
</comment>
<dbReference type="Proteomes" id="UP000325333">
    <property type="component" value="Unassembled WGS sequence"/>
</dbReference>